<dbReference type="PANTHER" id="PTHR42648">
    <property type="entry name" value="TRANSPOSASE, PUTATIVE-RELATED"/>
    <property type="match status" value="1"/>
</dbReference>
<dbReference type="PROSITE" id="PS50994">
    <property type="entry name" value="INTEGRASE"/>
    <property type="match status" value="1"/>
</dbReference>
<dbReference type="InterPro" id="IPR012337">
    <property type="entry name" value="RNaseH-like_sf"/>
</dbReference>
<feature type="domain" description="Integrase catalytic" evidence="1">
    <location>
        <begin position="45"/>
        <end position="141"/>
    </location>
</feature>
<keyword evidence="2" id="KW-0012">Acyltransferase</keyword>
<protein>
    <submittedName>
        <fullName evidence="2">Pyruvate dehydrogenase complex component E2 1</fullName>
        <ecNumber evidence="2">2.3.1.12</ecNumber>
    </submittedName>
</protein>
<accession>A0ABD3EPD5</accession>
<dbReference type="GO" id="GO:0004742">
    <property type="term" value="F:dihydrolipoyllysine-residue acetyltransferase activity"/>
    <property type="evidence" value="ECO:0007669"/>
    <property type="project" value="UniProtKB-EC"/>
</dbReference>
<dbReference type="InterPro" id="IPR001584">
    <property type="entry name" value="Integrase_cat-core"/>
</dbReference>
<organism evidence="2 3">
    <name type="scientific">Castilleja foliolosa</name>
    <dbReference type="NCBI Taxonomy" id="1961234"/>
    <lineage>
        <taxon>Eukaryota</taxon>
        <taxon>Viridiplantae</taxon>
        <taxon>Streptophyta</taxon>
        <taxon>Embryophyta</taxon>
        <taxon>Tracheophyta</taxon>
        <taxon>Spermatophyta</taxon>
        <taxon>Magnoliopsida</taxon>
        <taxon>eudicotyledons</taxon>
        <taxon>Gunneridae</taxon>
        <taxon>Pentapetalae</taxon>
        <taxon>asterids</taxon>
        <taxon>lamiids</taxon>
        <taxon>Lamiales</taxon>
        <taxon>Orobanchaceae</taxon>
        <taxon>Pedicularideae</taxon>
        <taxon>Castillejinae</taxon>
        <taxon>Castilleja</taxon>
    </lineage>
</organism>
<dbReference type="Proteomes" id="UP001632038">
    <property type="component" value="Unassembled WGS sequence"/>
</dbReference>
<evidence type="ECO:0000313" key="3">
    <source>
        <dbReference type="Proteomes" id="UP001632038"/>
    </source>
</evidence>
<dbReference type="Pfam" id="PF25597">
    <property type="entry name" value="SH3_retrovirus"/>
    <property type="match status" value="1"/>
</dbReference>
<dbReference type="PANTHER" id="PTHR42648:SF27">
    <property type="entry name" value="RNA-DIRECTED DNA POLYMERASE"/>
    <property type="match status" value="1"/>
</dbReference>
<reference evidence="3" key="1">
    <citation type="journal article" date="2024" name="IScience">
        <title>Strigolactones Initiate the Formation of Haustorium-like Structures in Castilleja.</title>
        <authorList>
            <person name="Buerger M."/>
            <person name="Peterson D."/>
            <person name="Chory J."/>
        </authorList>
    </citation>
    <scope>NUCLEOTIDE SEQUENCE [LARGE SCALE GENOMIC DNA]</scope>
</reference>
<keyword evidence="3" id="KW-1185">Reference proteome</keyword>
<dbReference type="AlphaFoldDB" id="A0ABD3EPD5"/>
<comment type="caution">
    <text evidence="2">The sequence shown here is derived from an EMBL/GenBank/DDBJ whole genome shotgun (WGS) entry which is preliminary data.</text>
</comment>
<dbReference type="Gene3D" id="3.30.420.10">
    <property type="entry name" value="Ribonuclease H-like superfamily/Ribonuclease H"/>
    <property type="match status" value="1"/>
</dbReference>
<gene>
    <name evidence="2" type="primary">LTA3_1</name>
    <name evidence="2" type="ORF">CASFOL_000441</name>
</gene>
<keyword evidence="2" id="KW-0808">Transferase</keyword>
<sequence>MSIQKVQKTLLDWAELPFWICSFCTSEKFKEFKNEVENQLDKKIKILRSDRGGEYLSTEFENYLKECGIVQQLTPPGTPQWNGVSERRNRTLLDMVRSMMSQTNLPTSFWGFALLTAAFTLNRIPSKSVEKTPYEMWFGKVPNISFLKIWGCEAYVKRMTSYKLGPKSDKCIFVGYPKEIKGYYFYHQSENKIVVARHGVFLEKEFLAKGSSGSSVQLEEVQDTLDHLWIMIFISPHPLMLRSVGVESKVTLVQKLHIQKGNFAKSRRVFCTFCIDTVLESLNIPECKNFTLLECNTF</sequence>
<dbReference type="SUPFAM" id="SSF53098">
    <property type="entry name" value="Ribonuclease H-like"/>
    <property type="match status" value="1"/>
</dbReference>
<dbReference type="InterPro" id="IPR057670">
    <property type="entry name" value="SH3_retrovirus"/>
</dbReference>
<dbReference type="InterPro" id="IPR039537">
    <property type="entry name" value="Retrotran_Ty1/copia-like"/>
</dbReference>
<name>A0ABD3EPD5_9LAMI</name>
<evidence type="ECO:0000259" key="1">
    <source>
        <dbReference type="PROSITE" id="PS50994"/>
    </source>
</evidence>
<dbReference type="EMBL" id="JAVIJP010000001">
    <property type="protein sequence ID" value="KAL3656045.1"/>
    <property type="molecule type" value="Genomic_DNA"/>
</dbReference>
<keyword evidence="2" id="KW-0670">Pyruvate</keyword>
<evidence type="ECO:0000313" key="2">
    <source>
        <dbReference type="EMBL" id="KAL3656045.1"/>
    </source>
</evidence>
<dbReference type="InterPro" id="IPR036397">
    <property type="entry name" value="RNaseH_sf"/>
</dbReference>
<proteinExistence type="predicted"/>
<dbReference type="EC" id="2.3.1.12" evidence="2"/>